<feature type="compositionally biased region" description="Low complexity" evidence="14">
    <location>
        <begin position="617"/>
        <end position="629"/>
    </location>
</feature>
<dbReference type="InterPro" id="IPR013210">
    <property type="entry name" value="LRR_N_plant-typ"/>
</dbReference>
<keyword evidence="6" id="KW-0677">Repeat</keyword>
<feature type="region of interest" description="Disordered" evidence="14">
    <location>
        <begin position="222"/>
        <end position="243"/>
    </location>
</feature>
<dbReference type="EMBL" id="OZ019896">
    <property type="protein sequence ID" value="CAK9223779.1"/>
    <property type="molecule type" value="Genomic_DNA"/>
</dbReference>
<dbReference type="PROSITE" id="PS50011">
    <property type="entry name" value="PROTEIN_KINASE_DOM"/>
    <property type="match status" value="1"/>
</dbReference>
<keyword evidence="9 13" id="KW-0067">ATP-binding</keyword>
<evidence type="ECO:0000256" key="5">
    <source>
        <dbReference type="ARBA" id="ARBA00022692"/>
    </source>
</evidence>
<evidence type="ECO:0000256" key="7">
    <source>
        <dbReference type="ARBA" id="ARBA00022741"/>
    </source>
</evidence>
<evidence type="ECO:0000313" key="18">
    <source>
        <dbReference type="Proteomes" id="UP001497512"/>
    </source>
</evidence>
<reference evidence="17" key="1">
    <citation type="submission" date="2024-02" db="EMBL/GenBank/DDBJ databases">
        <authorList>
            <consortium name="ELIXIR-Norway"/>
            <consortium name="Elixir Norway"/>
        </authorList>
    </citation>
    <scope>NUCLEOTIDE SEQUENCE</scope>
</reference>
<dbReference type="InterPro" id="IPR032675">
    <property type="entry name" value="LRR_dom_sf"/>
</dbReference>
<dbReference type="Pfam" id="PF00560">
    <property type="entry name" value="LRR_1"/>
    <property type="match status" value="2"/>
</dbReference>
<evidence type="ECO:0000259" key="16">
    <source>
        <dbReference type="PROSITE" id="PS50011"/>
    </source>
</evidence>
<feature type="domain" description="Protein kinase" evidence="16">
    <location>
        <begin position="315"/>
        <end position="597"/>
    </location>
</feature>
<comment type="similarity">
    <text evidence="2">Belongs to the protein kinase superfamily. Ser/Thr protein kinase family.</text>
</comment>
<dbReference type="InterPro" id="IPR008271">
    <property type="entry name" value="Ser/Thr_kinase_AS"/>
</dbReference>
<dbReference type="Pfam" id="PF08263">
    <property type="entry name" value="LRRNT_2"/>
    <property type="match status" value="1"/>
</dbReference>
<sequence>MLYRSNCRALNVIVAKRILIVFLFVSLGGFDPRTVALNDEGRVLLEFAHNLNDTLGTFANWNASHSTPCAWTGIVCSPRLHVLYINLSGKELRGTITLRKLSWLQVLNLSSNHFGGEIPASLANCSTLQILTYGCPERSERNLHSNNLTGEIPAALASLENLKYLNLENNRLQGEIPASLVDAGLTRGLSFLCGNNVDLIFTRQRPRSVRILAVDQVANSTPEEAAGRGTSTNFSTATGRSNRKSGNLSIGAILSICICVFVLSKIFLGTLCYRKWVKQHSTCEIKLSGGKMVMFQQSGKATPSSKAVLRQTEKLKQSDVIGSGGFGIVYKLVLDDMTALAVKKLTRVGGRECERGFERELATLADIKHRNLITLRGYYTTPDINLLLYDLMSNGNLDSLLHGAYYAHKGSNPLDWDVRLKIAIGSARGLSYLHHDCIPHIIHRDIKSSNILLDDEMEAHVSDFGLAKLINPQDTHVTTIVAGTLGYLPPEYMETGKVTEKGDVYSFGIVLLELLTGMRPTNEVFKTNDFNMVQWAKNLVQIGHPEDIFDRWISGSCPDEELMTALDIALQCVDAVAPSRPSMLQVVKMLERIHGDIILSSVENLSSHLTSSQLPFSATSSSGSSTTNSFQVPNP</sequence>
<proteinExistence type="inferred from homology"/>
<accession>A0ABP0UKH6</accession>
<keyword evidence="4" id="KW-0808">Transferase</keyword>
<evidence type="ECO:0000256" key="1">
    <source>
        <dbReference type="ARBA" id="ARBA00004370"/>
    </source>
</evidence>
<dbReference type="Pfam" id="PF00069">
    <property type="entry name" value="Pkinase"/>
    <property type="match status" value="1"/>
</dbReference>
<evidence type="ECO:0000256" key="3">
    <source>
        <dbReference type="ARBA" id="ARBA00022614"/>
    </source>
</evidence>
<evidence type="ECO:0000256" key="2">
    <source>
        <dbReference type="ARBA" id="ARBA00008684"/>
    </source>
</evidence>
<evidence type="ECO:0000256" key="15">
    <source>
        <dbReference type="SAM" id="Phobius"/>
    </source>
</evidence>
<evidence type="ECO:0000256" key="6">
    <source>
        <dbReference type="ARBA" id="ARBA00022737"/>
    </source>
</evidence>
<dbReference type="Gene3D" id="1.10.510.10">
    <property type="entry name" value="Transferase(Phosphotransferase) domain 1"/>
    <property type="match status" value="1"/>
</dbReference>
<evidence type="ECO:0000256" key="11">
    <source>
        <dbReference type="ARBA" id="ARBA00023136"/>
    </source>
</evidence>
<evidence type="ECO:0000256" key="10">
    <source>
        <dbReference type="ARBA" id="ARBA00022989"/>
    </source>
</evidence>
<gene>
    <name evidence="17" type="ORF">CSSPTR1EN2_LOCUS17002</name>
</gene>
<evidence type="ECO:0000256" key="13">
    <source>
        <dbReference type="PROSITE-ProRule" id="PRU10141"/>
    </source>
</evidence>
<feature type="binding site" evidence="13">
    <location>
        <position position="344"/>
    </location>
    <ligand>
        <name>ATP</name>
        <dbReference type="ChEBI" id="CHEBI:30616"/>
    </ligand>
</feature>
<keyword evidence="8" id="KW-0418">Kinase</keyword>
<dbReference type="PANTHER" id="PTHR48056">
    <property type="entry name" value="LRR RECEPTOR-LIKE SERINE/THREONINE-PROTEIN KINASE-RELATED"/>
    <property type="match status" value="1"/>
</dbReference>
<evidence type="ECO:0000256" key="8">
    <source>
        <dbReference type="ARBA" id="ARBA00022777"/>
    </source>
</evidence>
<dbReference type="InterPro" id="IPR000719">
    <property type="entry name" value="Prot_kinase_dom"/>
</dbReference>
<dbReference type="InterPro" id="IPR017441">
    <property type="entry name" value="Protein_kinase_ATP_BS"/>
</dbReference>
<evidence type="ECO:0000256" key="12">
    <source>
        <dbReference type="ARBA" id="ARBA00023180"/>
    </source>
</evidence>
<protein>
    <recommendedName>
        <fullName evidence="16">Protein kinase domain-containing protein</fullName>
    </recommendedName>
</protein>
<comment type="subcellular location">
    <subcellularLocation>
        <location evidence="1">Membrane</location>
    </subcellularLocation>
</comment>
<dbReference type="PROSITE" id="PS00108">
    <property type="entry name" value="PROTEIN_KINASE_ST"/>
    <property type="match status" value="1"/>
</dbReference>
<keyword evidence="7 13" id="KW-0547">Nucleotide-binding</keyword>
<dbReference type="SMART" id="SM00220">
    <property type="entry name" value="S_TKc"/>
    <property type="match status" value="1"/>
</dbReference>
<keyword evidence="18" id="KW-1185">Reference proteome</keyword>
<feature type="compositionally biased region" description="Polar residues" evidence="14">
    <location>
        <begin position="229"/>
        <end position="243"/>
    </location>
</feature>
<dbReference type="PANTHER" id="PTHR48056:SF77">
    <property type="entry name" value="PROTEIN KINASE DOMAIN-CONTAINING PROTEIN"/>
    <property type="match status" value="1"/>
</dbReference>
<dbReference type="Gene3D" id="3.80.10.10">
    <property type="entry name" value="Ribonuclease Inhibitor"/>
    <property type="match status" value="1"/>
</dbReference>
<evidence type="ECO:0000256" key="4">
    <source>
        <dbReference type="ARBA" id="ARBA00022679"/>
    </source>
</evidence>
<keyword evidence="11 15" id="KW-0472">Membrane</keyword>
<dbReference type="Gene3D" id="3.30.200.20">
    <property type="entry name" value="Phosphorylase Kinase, domain 1"/>
    <property type="match status" value="1"/>
</dbReference>
<keyword evidence="5 15" id="KW-0812">Transmembrane</keyword>
<keyword evidence="10 15" id="KW-1133">Transmembrane helix</keyword>
<keyword evidence="12" id="KW-0325">Glycoprotein</keyword>
<feature type="region of interest" description="Disordered" evidence="14">
    <location>
        <begin position="616"/>
        <end position="635"/>
    </location>
</feature>
<evidence type="ECO:0000256" key="14">
    <source>
        <dbReference type="SAM" id="MobiDB-lite"/>
    </source>
</evidence>
<dbReference type="SUPFAM" id="SSF52058">
    <property type="entry name" value="L domain-like"/>
    <property type="match status" value="1"/>
</dbReference>
<feature type="transmembrane region" description="Helical" evidence="15">
    <location>
        <begin position="248"/>
        <end position="268"/>
    </location>
</feature>
<organism evidence="17 18">
    <name type="scientific">Sphagnum troendelagicum</name>
    <dbReference type="NCBI Taxonomy" id="128251"/>
    <lineage>
        <taxon>Eukaryota</taxon>
        <taxon>Viridiplantae</taxon>
        <taxon>Streptophyta</taxon>
        <taxon>Embryophyta</taxon>
        <taxon>Bryophyta</taxon>
        <taxon>Sphagnophytina</taxon>
        <taxon>Sphagnopsida</taxon>
        <taxon>Sphagnales</taxon>
        <taxon>Sphagnaceae</taxon>
        <taxon>Sphagnum</taxon>
    </lineage>
</organism>
<name>A0ABP0UKH6_9BRYO</name>
<keyword evidence="3" id="KW-0433">Leucine-rich repeat</keyword>
<evidence type="ECO:0000313" key="17">
    <source>
        <dbReference type="EMBL" id="CAK9223779.1"/>
    </source>
</evidence>
<dbReference type="PROSITE" id="PS00107">
    <property type="entry name" value="PROTEIN_KINASE_ATP"/>
    <property type="match status" value="1"/>
</dbReference>
<evidence type="ECO:0000256" key="9">
    <source>
        <dbReference type="ARBA" id="ARBA00022840"/>
    </source>
</evidence>
<dbReference type="SUPFAM" id="SSF56112">
    <property type="entry name" value="Protein kinase-like (PK-like)"/>
    <property type="match status" value="1"/>
</dbReference>
<dbReference type="InterPro" id="IPR001611">
    <property type="entry name" value="Leu-rich_rpt"/>
</dbReference>
<dbReference type="InterPro" id="IPR050647">
    <property type="entry name" value="Plant_LRR-RLKs"/>
</dbReference>
<dbReference type="Proteomes" id="UP001497512">
    <property type="component" value="Chromosome 4"/>
</dbReference>
<dbReference type="InterPro" id="IPR011009">
    <property type="entry name" value="Kinase-like_dom_sf"/>
</dbReference>